<dbReference type="AlphaFoldDB" id="A0A1F7IDA6"/>
<evidence type="ECO:0000313" key="8">
    <source>
        <dbReference type="Proteomes" id="UP000177698"/>
    </source>
</evidence>
<name>A0A1F7IDA6_9BACT</name>
<evidence type="ECO:0000256" key="4">
    <source>
        <dbReference type="ARBA" id="ARBA00022801"/>
    </source>
</evidence>
<dbReference type="Pfam" id="PF07687">
    <property type="entry name" value="M20_dimer"/>
    <property type="match status" value="1"/>
</dbReference>
<organism evidence="7 8">
    <name type="scientific">Candidatus Roizmanbacteria bacterium RIFCSPLOWO2_01_FULL_37_12</name>
    <dbReference type="NCBI Taxonomy" id="1802056"/>
    <lineage>
        <taxon>Bacteria</taxon>
        <taxon>Candidatus Roizmaniibacteriota</taxon>
    </lineage>
</organism>
<keyword evidence="5" id="KW-0862">Zinc</keyword>
<dbReference type="GO" id="GO:0046872">
    <property type="term" value="F:metal ion binding"/>
    <property type="evidence" value="ECO:0007669"/>
    <property type="project" value="UniProtKB-KW"/>
</dbReference>
<dbReference type="EMBL" id="MGAG01000013">
    <property type="protein sequence ID" value="OGK41320.1"/>
    <property type="molecule type" value="Genomic_DNA"/>
</dbReference>
<proteinExistence type="inferred from homology"/>
<accession>A0A1F7IDA6</accession>
<dbReference type="PANTHER" id="PTHR43808:SF8">
    <property type="entry name" value="PEPTIDASE M20 DIMERISATION DOMAIN-CONTAINING PROTEIN"/>
    <property type="match status" value="1"/>
</dbReference>
<dbReference type="Gene3D" id="3.40.630.10">
    <property type="entry name" value="Zn peptidases"/>
    <property type="match status" value="2"/>
</dbReference>
<keyword evidence="3" id="KW-0479">Metal-binding</keyword>
<comment type="similarity">
    <text evidence="2">Belongs to the peptidase M20A family.</text>
</comment>
<evidence type="ECO:0000256" key="3">
    <source>
        <dbReference type="ARBA" id="ARBA00022723"/>
    </source>
</evidence>
<dbReference type="PANTHER" id="PTHR43808">
    <property type="entry name" value="ACETYLORNITHINE DEACETYLASE"/>
    <property type="match status" value="1"/>
</dbReference>
<gene>
    <name evidence="7" type="ORF">A2954_06905</name>
</gene>
<evidence type="ECO:0000256" key="1">
    <source>
        <dbReference type="ARBA" id="ARBA00001947"/>
    </source>
</evidence>
<sequence length="295" mass="32820">RNPFKVIFTKNNKIALGLGVCDMKAGLTSILKTAEYAVRHNIPVKLVFGVDEENISEGAHNLVDSGLLNDLDFMVVAEGGQIKNYQRDLSLVFGRKGRIVFDIIIIGKIAHAAESQKGINAIEMASKLVLALKKINFKKHSKLGKTNIVIQNIYSEASAFSIPNVCLIKCSLLTSPLDNSLSFMELVKKLAAKLNVKIQIRISKRKTPYAESYEIPLSNLFIKKIQKNILTKYKLKPIYTDSVADENVFANRLKVPVLTLGAIGGGDHTASEWLDIDSLFKLIDVYKQILIEYNK</sequence>
<comment type="cofactor">
    <cofactor evidence="1">
        <name>Zn(2+)</name>
        <dbReference type="ChEBI" id="CHEBI:29105"/>
    </cofactor>
</comment>
<reference evidence="7 8" key="1">
    <citation type="journal article" date="2016" name="Nat. Commun.">
        <title>Thousands of microbial genomes shed light on interconnected biogeochemical processes in an aquifer system.</title>
        <authorList>
            <person name="Anantharaman K."/>
            <person name="Brown C.T."/>
            <person name="Hug L.A."/>
            <person name="Sharon I."/>
            <person name="Castelle C.J."/>
            <person name="Probst A.J."/>
            <person name="Thomas B.C."/>
            <person name="Singh A."/>
            <person name="Wilkins M.J."/>
            <person name="Karaoz U."/>
            <person name="Brodie E.L."/>
            <person name="Williams K.H."/>
            <person name="Hubbard S.S."/>
            <person name="Banfield J.F."/>
        </authorList>
    </citation>
    <scope>NUCLEOTIDE SEQUENCE [LARGE SCALE GENOMIC DNA]</scope>
</reference>
<comment type="caution">
    <text evidence="7">The sequence shown here is derived from an EMBL/GenBank/DDBJ whole genome shotgun (WGS) entry which is preliminary data.</text>
</comment>
<evidence type="ECO:0000313" key="7">
    <source>
        <dbReference type="EMBL" id="OGK41320.1"/>
    </source>
</evidence>
<dbReference type="InterPro" id="IPR050072">
    <property type="entry name" value="Peptidase_M20A"/>
</dbReference>
<dbReference type="InterPro" id="IPR002933">
    <property type="entry name" value="Peptidase_M20"/>
</dbReference>
<evidence type="ECO:0000256" key="2">
    <source>
        <dbReference type="ARBA" id="ARBA00006247"/>
    </source>
</evidence>
<protein>
    <recommendedName>
        <fullName evidence="6">Peptidase M20 dimerisation domain-containing protein</fullName>
    </recommendedName>
</protein>
<dbReference type="Pfam" id="PF01546">
    <property type="entry name" value="Peptidase_M20"/>
    <property type="match status" value="1"/>
</dbReference>
<dbReference type="InterPro" id="IPR011650">
    <property type="entry name" value="Peptidase_M20_dimer"/>
</dbReference>
<dbReference type="GO" id="GO:0016787">
    <property type="term" value="F:hydrolase activity"/>
    <property type="evidence" value="ECO:0007669"/>
    <property type="project" value="UniProtKB-KW"/>
</dbReference>
<feature type="non-terminal residue" evidence="7">
    <location>
        <position position="1"/>
    </location>
</feature>
<dbReference type="SUPFAM" id="SSF53187">
    <property type="entry name" value="Zn-dependent exopeptidases"/>
    <property type="match status" value="1"/>
</dbReference>
<evidence type="ECO:0000259" key="6">
    <source>
        <dbReference type="Pfam" id="PF07687"/>
    </source>
</evidence>
<keyword evidence="4" id="KW-0378">Hydrolase</keyword>
<dbReference type="STRING" id="1802056.A2954_06905"/>
<dbReference type="Gene3D" id="3.30.70.360">
    <property type="match status" value="1"/>
</dbReference>
<evidence type="ECO:0000256" key="5">
    <source>
        <dbReference type="ARBA" id="ARBA00022833"/>
    </source>
</evidence>
<feature type="domain" description="Peptidase M20 dimerisation" evidence="6">
    <location>
        <begin position="94"/>
        <end position="196"/>
    </location>
</feature>
<dbReference type="SUPFAM" id="SSF55031">
    <property type="entry name" value="Bacterial exopeptidase dimerisation domain"/>
    <property type="match status" value="1"/>
</dbReference>
<dbReference type="Proteomes" id="UP000177698">
    <property type="component" value="Unassembled WGS sequence"/>
</dbReference>
<dbReference type="InterPro" id="IPR036264">
    <property type="entry name" value="Bact_exopeptidase_dim_dom"/>
</dbReference>